<dbReference type="CDD" id="cd12252">
    <property type="entry name" value="RRM_DbpA"/>
    <property type="match status" value="1"/>
</dbReference>
<organism evidence="10 11">
    <name type="scientific">Alteracholeplasma palmae (strain ATCC 49389 / J233)</name>
    <name type="common">Acholeplasma palmae</name>
    <dbReference type="NCBI Taxonomy" id="1318466"/>
    <lineage>
        <taxon>Bacteria</taxon>
        <taxon>Bacillati</taxon>
        <taxon>Mycoplasmatota</taxon>
        <taxon>Mollicutes</taxon>
        <taxon>Acholeplasmatales</taxon>
        <taxon>Acholeplasmataceae</taxon>
        <taxon>Acholeplasma</taxon>
    </lineage>
</organism>
<dbReference type="Pfam" id="PF00270">
    <property type="entry name" value="DEAD"/>
    <property type="match status" value="1"/>
</dbReference>
<dbReference type="SMART" id="SM00490">
    <property type="entry name" value="HELICc"/>
    <property type="match status" value="1"/>
</dbReference>
<dbReference type="Gene3D" id="3.30.70.330">
    <property type="match status" value="1"/>
</dbReference>
<dbReference type="PANTHER" id="PTHR47959">
    <property type="entry name" value="ATP-DEPENDENT RNA HELICASE RHLE-RELATED"/>
    <property type="match status" value="1"/>
</dbReference>
<dbReference type="Pfam" id="PF03880">
    <property type="entry name" value="DbpA"/>
    <property type="match status" value="1"/>
</dbReference>
<evidence type="ECO:0000256" key="1">
    <source>
        <dbReference type="ARBA" id="ARBA00022741"/>
    </source>
</evidence>
<feature type="short sequence motif" description="Q motif" evidence="6">
    <location>
        <begin position="3"/>
        <end position="31"/>
    </location>
</feature>
<dbReference type="InterPro" id="IPR012677">
    <property type="entry name" value="Nucleotide-bd_a/b_plait_sf"/>
</dbReference>
<reference evidence="10 11" key="1">
    <citation type="journal article" date="2013" name="J. Mol. Microbiol. Biotechnol.">
        <title>Analysis of the Complete Genomes of Acholeplasma brassicae , A. palmae and A. laidlawii and Their Comparison to the Obligate Parasites from ' Candidatus Phytoplasma'.</title>
        <authorList>
            <person name="Kube M."/>
            <person name="Siewert C."/>
            <person name="Migdoll A.M."/>
            <person name="Duduk B."/>
            <person name="Holz S."/>
            <person name="Rabus R."/>
            <person name="Seemuller E."/>
            <person name="Mitrovic J."/>
            <person name="Muller I."/>
            <person name="Buttner C."/>
            <person name="Reinhardt R."/>
        </authorList>
    </citation>
    <scope>NUCLEOTIDE SEQUENCE [LARGE SCALE GENOMIC DNA]</scope>
    <source>
        <strain evidence="10 11">J233</strain>
    </source>
</reference>
<feature type="domain" description="DEAD-box RNA helicase Q" evidence="9">
    <location>
        <begin position="3"/>
        <end position="31"/>
    </location>
</feature>
<dbReference type="STRING" id="1318466.BN85406100"/>
<dbReference type="InterPro" id="IPR027417">
    <property type="entry name" value="P-loop_NTPase"/>
</dbReference>
<name>U4KKL9_ALTPJ</name>
<comment type="similarity">
    <text evidence="5">Belongs to the DEAD box helicase family.</text>
</comment>
<evidence type="ECO:0000313" key="11">
    <source>
        <dbReference type="Proteomes" id="UP000032740"/>
    </source>
</evidence>
<dbReference type="SUPFAM" id="SSF52540">
    <property type="entry name" value="P-loop containing nucleoside triphosphate hydrolases"/>
    <property type="match status" value="1"/>
</dbReference>
<evidence type="ECO:0000256" key="6">
    <source>
        <dbReference type="PROSITE-ProRule" id="PRU00552"/>
    </source>
</evidence>
<evidence type="ECO:0000256" key="4">
    <source>
        <dbReference type="ARBA" id="ARBA00022840"/>
    </source>
</evidence>
<dbReference type="InterPro" id="IPR014014">
    <property type="entry name" value="RNA_helicase_DEAD_Q_motif"/>
</dbReference>
<dbReference type="GO" id="GO:0016787">
    <property type="term" value="F:hydrolase activity"/>
    <property type="evidence" value="ECO:0007669"/>
    <property type="project" value="UniProtKB-KW"/>
</dbReference>
<dbReference type="InterPro" id="IPR044742">
    <property type="entry name" value="DEAD/DEAH_RhlB"/>
</dbReference>
<dbReference type="InterPro" id="IPR011545">
    <property type="entry name" value="DEAD/DEAH_box_helicase_dom"/>
</dbReference>
<evidence type="ECO:0000259" key="9">
    <source>
        <dbReference type="PROSITE" id="PS51195"/>
    </source>
</evidence>
<dbReference type="CDD" id="cd00268">
    <property type="entry name" value="DEADc"/>
    <property type="match status" value="1"/>
</dbReference>
<protein>
    <submittedName>
        <fullName evidence="10">DEAD box ATP-dependent RNA helicase</fullName>
    </submittedName>
</protein>
<feature type="domain" description="Helicase ATP-binding" evidence="7">
    <location>
        <begin position="34"/>
        <end position="205"/>
    </location>
</feature>
<accession>U4KKL9</accession>
<dbReference type="GO" id="GO:0003676">
    <property type="term" value="F:nucleic acid binding"/>
    <property type="evidence" value="ECO:0007669"/>
    <property type="project" value="InterPro"/>
</dbReference>
<dbReference type="PROSITE" id="PS51194">
    <property type="entry name" value="HELICASE_CTER"/>
    <property type="match status" value="1"/>
</dbReference>
<dbReference type="PANTHER" id="PTHR47959:SF1">
    <property type="entry name" value="ATP-DEPENDENT RNA HELICASE DBPA"/>
    <property type="match status" value="1"/>
</dbReference>
<keyword evidence="3 10" id="KW-0347">Helicase</keyword>
<dbReference type="HOGENOM" id="CLU_003041_21_1_14"/>
<dbReference type="EMBL" id="FO681347">
    <property type="protein sequence ID" value="CCV64187.1"/>
    <property type="molecule type" value="Genomic_DNA"/>
</dbReference>
<dbReference type="CDD" id="cd18787">
    <property type="entry name" value="SF2_C_DEAD"/>
    <property type="match status" value="1"/>
</dbReference>
<evidence type="ECO:0000259" key="7">
    <source>
        <dbReference type="PROSITE" id="PS51192"/>
    </source>
</evidence>
<sequence length="537" mass="61445">MNVLFNDLPILEQTKKALEELNFEYATPIQGLAIPKMIEGKDLIGQAQTGTGKTFAFGIPIVERINPKLKTTQSLILCPTRELTLQVYKEIIKLVRFYPEIKVTSIYGGESYERQFKALALNPHIIVATPGRIIDHMERGKVDFSGLEILTLDEADEMLKMGFQDDIEKILKGTPDTRQTVLFSATMPPFIRKIATKYQKDPEIIKVENKTLTVDSIKQYYLVVKETEKPKLLTRILDLEKPHSGIIFANTKKNVDTITLHLQQAGYLADSLHGDLKQSQRQYVMGRFRSKQLSILVATDVAARGLDVSDVEMVINYDLPYEDEVYVHRIGRTGRAGKKGVSYTFVGPRKTRQLAQLEKFIKIQMELMKVPTTKEINQREMERFNLTIKDMIEKSKEVSFDHQIVDELLTKYTEREIIDGLITSLLPEEKSYQEIEMPKNVGRNERESRFGNNSNAQRGGRGMSEMVINLGKQDQINPSVLLELLRKRFNVYSKNVGNIKHFQTETVFELNEQAVSKMNLKQSVKVNGKNVQINKKK</sequence>
<dbReference type="OrthoDB" id="9805696at2"/>
<dbReference type="PROSITE" id="PS51195">
    <property type="entry name" value="Q_MOTIF"/>
    <property type="match status" value="1"/>
</dbReference>
<evidence type="ECO:0000256" key="5">
    <source>
        <dbReference type="ARBA" id="ARBA00038437"/>
    </source>
</evidence>
<dbReference type="GO" id="GO:0005829">
    <property type="term" value="C:cytosol"/>
    <property type="evidence" value="ECO:0007669"/>
    <property type="project" value="TreeGrafter"/>
</dbReference>
<keyword evidence="4" id="KW-0067">ATP-binding</keyword>
<dbReference type="Proteomes" id="UP000032740">
    <property type="component" value="Chromosome"/>
</dbReference>
<dbReference type="SMART" id="SM00487">
    <property type="entry name" value="DEXDc"/>
    <property type="match status" value="1"/>
</dbReference>
<dbReference type="InterPro" id="IPR001650">
    <property type="entry name" value="Helicase_C-like"/>
</dbReference>
<evidence type="ECO:0000256" key="3">
    <source>
        <dbReference type="ARBA" id="ARBA00022806"/>
    </source>
</evidence>
<dbReference type="GO" id="GO:0005524">
    <property type="term" value="F:ATP binding"/>
    <property type="evidence" value="ECO:0007669"/>
    <property type="project" value="UniProtKB-KW"/>
</dbReference>
<evidence type="ECO:0000259" key="8">
    <source>
        <dbReference type="PROSITE" id="PS51194"/>
    </source>
</evidence>
<keyword evidence="1" id="KW-0547">Nucleotide-binding</keyword>
<dbReference type="GO" id="GO:0003724">
    <property type="term" value="F:RNA helicase activity"/>
    <property type="evidence" value="ECO:0007669"/>
    <property type="project" value="InterPro"/>
</dbReference>
<dbReference type="AlphaFoldDB" id="U4KKL9"/>
<dbReference type="InterPro" id="IPR014001">
    <property type="entry name" value="Helicase_ATP-bd"/>
</dbReference>
<dbReference type="RefSeq" id="WP_026658072.1">
    <property type="nucleotide sequence ID" value="NC_022538.1"/>
</dbReference>
<dbReference type="PROSITE" id="PS51192">
    <property type="entry name" value="HELICASE_ATP_BIND_1"/>
    <property type="match status" value="1"/>
</dbReference>
<dbReference type="Pfam" id="PF00271">
    <property type="entry name" value="Helicase_C"/>
    <property type="match status" value="1"/>
</dbReference>
<proteinExistence type="inferred from homology"/>
<evidence type="ECO:0000256" key="2">
    <source>
        <dbReference type="ARBA" id="ARBA00022801"/>
    </source>
</evidence>
<keyword evidence="2" id="KW-0378">Hydrolase</keyword>
<dbReference type="Gene3D" id="3.40.50.300">
    <property type="entry name" value="P-loop containing nucleotide triphosphate hydrolases"/>
    <property type="match status" value="2"/>
</dbReference>
<evidence type="ECO:0000313" key="10">
    <source>
        <dbReference type="EMBL" id="CCV64187.1"/>
    </source>
</evidence>
<dbReference type="KEGG" id="apal:BN85406100"/>
<feature type="domain" description="Helicase C-terminal" evidence="8">
    <location>
        <begin position="216"/>
        <end position="376"/>
    </location>
</feature>
<keyword evidence="11" id="KW-1185">Reference proteome</keyword>
<dbReference type="InterPro" id="IPR050079">
    <property type="entry name" value="DEAD_box_RNA_helicase"/>
</dbReference>
<gene>
    <name evidence="10" type="primary">srmB</name>
    <name evidence="10" type="ORF">BN85406100</name>
</gene>
<dbReference type="InterPro" id="IPR005580">
    <property type="entry name" value="DbpA/CsdA_RNA-bd_dom"/>
</dbReference>